<gene>
    <name evidence="3" type="ORF">ATL31_0792</name>
</gene>
<dbReference type="EMBL" id="PJNE01000001">
    <property type="protein sequence ID" value="PKW25988.1"/>
    <property type="molecule type" value="Genomic_DNA"/>
</dbReference>
<dbReference type="RefSeq" id="WP_101394627.1">
    <property type="nucleotide sequence ID" value="NZ_PJNE01000001.1"/>
</dbReference>
<keyword evidence="4" id="KW-1185">Reference proteome</keyword>
<reference evidence="3 4" key="1">
    <citation type="submission" date="2017-12" db="EMBL/GenBank/DDBJ databases">
        <title>Sequencing the genomes of 1000 Actinobacteria strains.</title>
        <authorList>
            <person name="Klenk H.-P."/>
        </authorList>
    </citation>
    <scope>NUCLEOTIDE SEQUENCE [LARGE SCALE GENOMIC DNA]</scope>
    <source>
        <strain evidence="3 4">DSM 12806</strain>
    </source>
</reference>
<dbReference type="OrthoDB" id="9991298at2"/>
<sequence length="243" mass="25507">MPETPRRRSRLPIVLTVVGAIVLGLGAVGALAWCSTFGCTVLSEDFEPHGEEAVRARAEATAALAEAGASLAKGHPVLAATTLDDCLAGQHNWKVRDTYSHECFVRDSRVLELAATDAEVGPALTDFDATVRGRGCEASPGGGLDAVRTQYWSPTNPNVVREGAAGLPRAAYDCPDGSRVEARPTGADTRDTDPAAALGPDLAGNDVLSGDRYDAADLASVRASRASLALVVTVSRPYYRTRF</sequence>
<name>A0A2N3YGM1_9MICO</name>
<protein>
    <submittedName>
        <fullName evidence="3">Uncharacterized protein</fullName>
    </submittedName>
</protein>
<feature type="region of interest" description="Disordered" evidence="1">
    <location>
        <begin position="175"/>
        <end position="200"/>
    </location>
</feature>
<feature type="transmembrane region" description="Helical" evidence="2">
    <location>
        <begin position="12"/>
        <end position="33"/>
    </location>
</feature>
<evidence type="ECO:0000256" key="2">
    <source>
        <dbReference type="SAM" id="Phobius"/>
    </source>
</evidence>
<dbReference type="AlphaFoldDB" id="A0A2N3YGM1"/>
<dbReference type="Proteomes" id="UP000233781">
    <property type="component" value="Unassembled WGS sequence"/>
</dbReference>
<keyword evidence="2" id="KW-1133">Transmembrane helix</keyword>
<keyword evidence="2" id="KW-0472">Membrane</keyword>
<feature type="compositionally biased region" description="Basic and acidic residues" evidence="1">
    <location>
        <begin position="176"/>
        <end position="193"/>
    </location>
</feature>
<evidence type="ECO:0000313" key="4">
    <source>
        <dbReference type="Proteomes" id="UP000233781"/>
    </source>
</evidence>
<accession>A0A2N3YGM1</accession>
<evidence type="ECO:0000313" key="3">
    <source>
        <dbReference type="EMBL" id="PKW25988.1"/>
    </source>
</evidence>
<comment type="caution">
    <text evidence="3">The sequence shown here is derived from an EMBL/GenBank/DDBJ whole genome shotgun (WGS) entry which is preliminary data.</text>
</comment>
<organism evidence="3 4">
    <name type="scientific">Phycicoccus duodecadis</name>
    <dbReference type="NCBI Taxonomy" id="173053"/>
    <lineage>
        <taxon>Bacteria</taxon>
        <taxon>Bacillati</taxon>
        <taxon>Actinomycetota</taxon>
        <taxon>Actinomycetes</taxon>
        <taxon>Micrococcales</taxon>
        <taxon>Intrasporangiaceae</taxon>
        <taxon>Phycicoccus</taxon>
    </lineage>
</organism>
<evidence type="ECO:0000256" key="1">
    <source>
        <dbReference type="SAM" id="MobiDB-lite"/>
    </source>
</evidence>
<keyword evidence="2" id="KW-0812">Transmembrane</keyword>
<proteinExistence type="predicted"/>